<dbReference type="Pfam" id="PF02065">
    <property type="entry name" value="Melibiase"/>
    <property type="match status" value="1"/>
</dbReference>
<dbReference type="InterPro" id="IPR038417">
    <property type="entry name" value="Alpga-gal_N_sf"/>
</dbReference>
<gene>
    <name evidence="10" type="ORF">G1H10_26645</name>
</gene>
<feature type="binding site" evidence="7">
    <location>
        <begin position="369"/>
        <end position="370"/>
    </location>
    <ligand>
        <name>substrate</name>
    </ligand>
</feature>
<keyword evidence="4 5" id="KW-0326">Glycosidase</keyword>
<keyword evidence="3 5" id="KW-0378">Hydrolase</keyword>
<proteinExistence type="inferred from homology"/>
<dbReference type="PANTHER" id="PTHR43053:SF3">
    <property type="entry name" value="ALPHA-GALACTOSIDASE C-RELATED"/>
    <property type="match status" value="1"/>
</dbReference>
<comment type="caution">
    <text evidence="10">The sequence shown here is derived from an EMBL/GenBank/DDBJ whole genome shotgun (WGS) entry which is preliminary data.</text>
</comment>
<organism evidence="10 11">
    <name type="scientific">Phytoactinopolyspora halotolerans</name>
    <dbReference type="NCBI Taxonomy" id="1981512"/>
    <lineage>
        <taxon>Bacteria</taxon>
        <taxon>Bacillati</taxon>
        <taxon>Actinomycetota</taxon>
        <taxon>Actinomycetes</taxon>
        <taxon>Jiangellales</taxon>
        <taxon>Jiangellaceae</taxon>
        <taxon>Phytoactinopolyspora</taxon>
    </lineage>
</organism>
<dbReference type="EMBL" id="JAAGOA010000025">
    <property type="protein sequence ID" value="NEE03752.1"/>
    <property type="molecule type" value="Genomic_DNA"/>
</dbReference>
<feature type="binding site" evidence="7">
    <location>
        <begin position="479"/>
        <end position="483"/>
    </location>
    <ligand>
        <name>substrate</name>
    </ligand>
</feature>
<evidence type="ECO:0000256" key="3">
    <source>
        <dbReference type="ARBA" id="ARBA00022801"/>
    </source>
</evidence>
<evidence type="ECO:0000256" key="2">
    <source>
        <dbReference type="ARBA" id="ARBA00012755"/>
    </source>
</evidence>
<dbReference type="InterPro" id="IPR002252">
    <property type="entry name" value="Glyco_hydro_36"/>
</dbReference>
<dbReference type="EC" id="3.2.1.22" evidence="2 5"/>
<evidence type="ECO:0000256" key="4">
    <source>
        <dbReference type="ARBA" id="ARBA00023295"/>
    </source>
</evidence>
<comment type="similarity">
    <text evidence="5">Belongs to the glycosyl hydrolase.</text>
</comment>
<evidence type="ECO:0000256" key="7">
    <source>
        <dbReference type="PIRSR" id="PIRSR005536-2"/>
    </source>
</evidence>
<evidence type="ECO:0000256" key="1">
    <source>
        <dbReference type="ARBA" id="ARBA00001255"/>
    </source>
</evidence>
<feature type="domain" description="Glycosyl hydrolase family 36 N-terminal" evidence="9">
    <location>
        <begin position="46"/>
        <end position="215"/>
    </location>
</feature>
<dbReference type="CDD" id="cd14791">
    <property type="entry name" value="GH36"/>
    <property type="match status" value="1"/>
</dbReference>
<dbReference type="InterPro" id="IPR050985">
    <property type="entry name" value="Alpha-glycosidase_related"/>
</dbReference>
<dbReference type="PIRSF" id="PIRSF005536">
    <property type="entry name" value="Agal"/>
    <property type="match status" value="1"/>
</dbReference>
<dbReference type="GO" id="GO:0004557">
    <property type="term" value="F:alpha-galactosidase activity"/>
    <property type="evidence" value="ECO:0007669"/>
    <property type="project" value="UniProtKB-UniRule"/>
</dbReference>
<evidence type="ECO:0000256" key="6">
    <source>
        <dbReference type="PIRSR" id="PIRSR005536-1"/>
    </source>
</evidence>
<feature type="binding site" evidence="7">
    <location>
        <position position="527"/>
    </location>
    <ligand>
        <name>substrate</name>
    </ligand>
</feature>
<evidence type="ECO:0000313" key="11">
    <source>
        <dbReference type="Proteomes" id="UP000475214"/>
    </source>
</evidence>
<feature type="binding site" evidence="7">
    <location>
        <position position="446"/>
    </location>
    <ligand>
        <name>substrate</name>
    </ligand>
</feature>
<dbReference type="InterPro" id="IPR017853">
    <property type="entry name" value="GH"/>
</dbReference>
<comment type="catalytic activity">
    <reaction evidence="1 5">
        <text>Hydrolysis of terminal, non-reducing alpha-D-galactose residues in alpha-D-galactosides, including galactose oligosaccharides, galactomannans and galactolipids.</text>
        <dbReference type="EC" id="3.2.1.22"/>
    </reaction>
</comment>
<dbReference type="PANTHER" id="PTHR43053">
    <property type="entry name" value="GLYCOSIDASE FAMILY 31"/>
    <property type="match status" value="1"/>
</dbReference>
<dbReference type="AlphaFoldDB" id="A0A6L9SH57"/>
<sequence>MTPQWTLPTARSVYIVSLLPGGRGLLFNQWGRTTDRPAPPPSLPDRVSFSTPLDVAPLEYATSGTRHVEQVEMVIERDDGRRGASWTLDDDGGHGTRGDAVSFTESDGVSTLAVRFRDDSGDLALTLGIRTDTRHDVVEKWAHIANHSADRTVTLPRVFSGAWPIPVGSAARIDYLAGAWGREFQPHHVDLTAGTFSLGSRQGVTGHTFAPTVCVSALLPGEGPSSPWDSASSATVALATAAPATGSPDAFGVALAWCGSWRLAVQAPSYGDHVRVSCGVDDEDTTVTLLPGESFTTPSTLGTWSPDGPAGVTRNWHAYQRLLSRNRGPVHRPVVYNSWYATEFDVRPEHQLKLADVAAEIGAEVFVVDDGWFTGRTSDRAGLGDWMPDPETFPDGLDPLVDGVRHRGMRFGLWVEPEAVNPDSDLYRAHPDWVYRVDGRQLTTVRNQLVLDFGRDDVVTWAEDTLRRLLSRYPVTYLKWDMNRPVSDGGRPGDPHGAQWSVQHAAGYLRVMRMLRTEFPHVTVEACASGGGRIDHAVLAVSDVVWTSDETGPRDRLRIQDGFLRAYAPHVMSSWVTDEAGLSDRAPASLGYRFVVAMAGVLGVGSDLLRWSADERVEARRLVDLYRELRPTLHAGEVAVHGAVHRPGYAVEYGDGDRTVLLVYDADRDRREPVRVRPRLLDPGASYQVRVLDRAGSGGAETPGTALGEPTRAGGGRTENASPASALTDLGPPVTGASARAAGIEVPWVVARDADVIVLDRLGASS</sequence>
<dbReference type="GO" id="GO:0016052">
    <property type="term" value="P:carbohydrate catabolic process"/>
    <property type="evidence" value="ECO:0007669"/>
    <property type="project" value="InterPro"/>
</dbReference>
<feature type="active site" description="Nucleophile" evidence="6">
    <location>
        <position position="481"/>
    </location>
</feature>
<feature type="binding site" evidence="7">
    <location>
        <position position="549"/>
    </location>
    <ligand>
        <name>substrate</name>
    </ligand>
</feature>
<feature type="active site" description="Proton donor" evidence="6">
    <location>
        <position position="549"/>
    </location>
</feature>
<dbReference type="Proteomes" id="UP000475214">
    <property type="component" value="Unassembled WGS sequence"/>
</dbReference>
<evidence type="ECO:0000313" key="10">
    <source>
        <dbReference type="EMBL" id="NEE03752.1"/>
    </source>
</evidence>
<evidence type="ECO:0000256" key="5">
    <source>
        <dbReference type="PIRNR" id="PIRNR005536"/>
    </source>
</evidence>
<dbReference type="Gene3D" id="2.70.98.60">
    <property type="entry name" value="alpha-galactosidase from lactobacil brevis"/>
    <property type="match status" value="1"/>
</dbReference>
<dbReference type="PRINTS" id="PR00743">
    <property type="entry name" value="GLHYDRLASE36"/>
</dbReference>
<accession>A0A6L9SH57</accession>
<feature type="region of interest" description="Disordered" evidence="8">
    <location>
        <begin position="695"/>
        <end position="732"/>
    </location>
</feature>
<dbReference type="InterPro" id="IPR013785">
    <property type="entry name" value="Aldolase_TIM"/>
</dbReference>
<reference evidence="10 11" key="1">
    <citation type="submission" date="2020-02" db="EMBL/GenBank/DDBJ databases">
        <authorList>
            <person name="Li X.-J."/>
            <person name="Han X.-M."/>
        </authorList>
    </citation>
    <scope>NUCLEOTIDE SEQUENCE [LARGE SCALE GENOMIC DNA]</scope>
    <source>
        <strain evidence="10 11">CCTCC AB 2017055</strain>
    </source>
</reference>
<protein>
    <recommendedName>
        <fullName evidence="2 5">Alpha-galactosidase</fullName>
        <ecNumber evidence="2 5">3.2.1.22</ecNumber>
    </recommendedName>
</protein>
<name>A0A6L9SH57_9ACTN</name>
<dbReference type="Pfam" id="PF16875">
    <property type="entry name" value="Glyco_hydro_36N"/>
    <property type="match status" value="1"/>
</dbReference>
<evidence type="ECO:0000256" key="8">
    <source>
        <dbReference type="SAM" id="MobiDB-lite"/>
    </source>
</evidence>
<dbReference type="InterPro" id="IPR031704">
    <property type="entry name" value="Glyco_hydro_36_N"/>
</dbReference>
<dbReference type="Gene3D" id="3.20.20.70">
    <property type="entry name" value="Aldolase class I"/>
    <property type="match status" value="1"/>
</dbReference>
<evidence type="ECO:0000259" key="9">
    <source>
        <dbReference type="Pfam" id="PF16875"/>
    </source>
</evidence>
<keyword evidence="11" id="KW-1185">Reference proteome</keyword>
<feature type="binding site" evidence="7">
    <location>
        <position position="180"/>
    </location>
    <ligand>
        <name>substrate</name>
    </ligand>
</feature>
<dbReference type="SUPFAM" id="SSF51445">
    <property type="entry name" value="(Trans)glycosidases"/>
    <property type="match status" value="1"/>
</dbReference>